<keyword evidence="3" id="KW-1185">Reference proteome</keyword>
<dbReference type="PANTHER" id="PTHR38566">
    <property type="entry name" value="RNA_LIG_T4_1 DOMAIN-CONTAINING PROTEIN"/>
    <property type="match status" value="1"/>
</dbReference>
<sequence>MDHHQLLYTLYRAQSLHTFVTDNILKRSASAISLSTSMLCLHPEKKSVESTTKTEYYPPLASSNAPLPLSTVKSDLGDVYINKTGTVLPPGIEEGLSRMEEKAKNNVGATRESRAFVENNNKLAQKCVEVPAGVMIQGQKARLVDIRVNAKGKPDDTVYRKNKDIRELIPRGFTVLEIEGREDTTVIFGFKKFSGGIGDEDENQPETNDQWREYCTADPETATKMVCITKLNGEAAHFSGRYIDGQFYLFVGSKNVHMMVRNRADINLYTGDRYFFAKVIAETVYDSLCELEEDKQHLLFSFLHHTNCTVVCEILQPKNQHIVNLSHLSKPRLQVISFTPTVSGSSPGASLTALPPHHLLDIAKVLGLDTASYTIIDFAKFMEQRKKIRSMTQEEGEVWYLLNDKNTTIGLIKVKTAWYTVLRALREKAVFCFTTAKKKSDWNLQDRIKSTHKRFKEIQNWLKFSNDYLQQWKVLGEDFLTWLNNDIKNEIIDPKIIRPMFPVVWKRFLDSTNHTDEIALT</sequence>
<reference evidence="2" key="1">
    <citation type="submission" date="2023-11" db="EMBL/GenBank/DDBJ databases">
        <title>Genome assemblies of two species of porcelain crab, Petrolisthes cinctipes and Petrolisthes manimaculis (Anomura: Porcellanidae).</title>
        <authorList>
            <person name="Angst P."/>
        </authorList>
    </citation>
    <scope>NUCLEOTIDE SEQUENCE</scope>
    <source>
        <strain evidence="2">PB745_02</strain>
        <tissue evidence="2">Gill</tissue>
    </source>
</reference>
<dbReference type="Proteomes" id="UP001292094">
    <property type="component" value="Unassembled WGS sequence"/>
</dbReference>
<feature type="domain" description="DUF7920" evidence="1">
    <location>
        <begin position="154"/>
        <end position="424"/>
    </location>
</feature>
<evidence type="ECO:0000259" key="1">
    <source>
        <dbReference type="Pfam" id="PF25536"/>
    </source>
</evidence>
<name>A0AAE1PF62_9EUCA</name>
<dbReference type="InterPro" id="IPR057680">
    <property type="entry name" value="DUF7920"/>
</dbReference>
<evidence type="ECO:0000313" key="2">
    <source>
        <dbReference type="EMBL" id="KAK4307530.1"/>
    </source>
</evidence>
<organism evidence="2 3">
    <name type="scientific">Petrolisthes manimaculis</name>
    <dbReference type="NCBI Taxonomy" id="1843537"/>
    <lineage>
        <taxon>Eukaryota</taxon>
        <taxon>Metazoa</taxon>
        <taxon>Ecdysozoa</taxon>
        <taxon>Arthropoda</taxon>
        <taxon>Crustacea</taxon>
        <taxon>Multicrustacea</taxon>
        <taxon>Malacostraca</taxon>
        <taxon>Eumalacostraca</taxon>
        <taxon>Eucarida</taxon>
        <taxon>Decapoda</taxon>
        <taxon>Pleocyemata</taxon>
        <taxon>Anomura</taxon>
        <taxon>Galatheoidea</taxon>
        <taxon>Porcellanidae</taxon>
        <taxon>Petrolisthes</taxon>
    </lineage>
</organism>
<dbReference type="EMBL" id="JAWZYT010001992">
    <property type="protein sequence ID" value="KAK4307530.1"/>
    <property type="molecule type" value="Genomic_DNA"/>
</dbReference>
<dbReference type="PANTHER" id="PTHR38566:SF1">
    <property type="entry name" value="CHROMOSOME UNDETERMINED SCAFFOLD_18, WHOLE GENOME SHOTGUN SEQUENCE"/>
    <property type="match status" value="1"/>
</dbReference>
<dbReference type="Pfam" id="PF25536">
    <property type="entry name" value="DUF7920"/>
    <property type="match status" value="1"/>
</dbReference>
<accession>A0AAE1PF62</accession>
<comment type="caution">
    <text evidence="2">The sequence shown here is derived from an EMBL/GenBank/DDBJ whole genome shotgun (WGS) entry which is preliminary data.</text>
</comment>
<proteinExistence type="predicted"/>
<protein>
    <recommendedName>
        <fullName evidence="1">DUF7920 domain-containing protein</fullName>
    </recommendedName>
</protein>
<dbReference type="AlphaFoldDB" id="A0AAE1PF62"/>
<evidence type="ECO:0000313" key="3">
    <source>
        <dbReference type="Proteomes" id="UP001292094"/>
    </source>
</evidence>
<gene>
    <name evidence="2" type="ORF">Pmani_020678</name>
</gene>